<feature type="binding site" evidence="8">
    <location>
        <position position="62"/>
    </location>
    <ligand>
        <name>Zn(2+)</name>
        <dbReference type="ChEBI" id="CHEBI:29105"/>
        <label>1</label>
        <note>catalytic</note>
    </ligand>
</feature>
<evidence type="ECO:0000256" key="5">
    <source>
        <dbReference type="ARBA" id="ARBA00022759"/>
    </source>
</evidence>
<dbReference type="InterPro" id="IPR013471">
    <property type="entry name" value="RNase_Z/BN"/>
</dbReference>
<dbReference type="Pfam" id="PF23023">
    <property type="entry name" value="Anti-Pycsar_Apyc1"/>
    <property type="match status" value="1"/>
</dbReference>
<keyword evidence="2 8" id="KW-0819">tRNA processing</keyword>
<feature type="binding site" evidence="8">
    <location>
        <position position="66"/>
    </location>
    <ligand>
        <name>Zn(2+)</name>
        <dbReference type="ChEBI" id="CHEBI:29105"/>
        <label>2</label>
        <note>catalytic</note>
    </ligand>
</feature>
<evidence type="ECO:0000256" key="2">
    <source>
        <dbReference type="ARBA" id="ARBA00022694"/>
    </source>
</evidence>
<dbReference type="RefSeq" id="WP_188748870.1">
    <property type="nucleotide sequence ID" value="NZ_BMIJ01000005.1"/>
</dbReference>
<keyword evidence="3 8" id="KW-0540">Nuclease</keyword>
<feature type="binding site" evidence="8">
    <location>
        <position position="269"/>
    </location>
    <ligand>
        <name>Zn(2+)</name>
        <dbReference type="ChEBI" id="CHEBI:29105"/>
        <label>2</label>
        <note>catalytic</note>
    </ligand>
</feature>
<dbReference type="SUPFAM" id="SSF56281">
    <property type="entry name" value="Metallo-hydrolase/oxidoreductase"/>
    <property type="match status" value="1"/>
</dbReference>
<evidence type="ECO:0000313" key="10">
    <source>
        <dbReference type="Proteomes" id="UP000629025"/>
    </source>
</evidence>
<dbReference type="PANTHER" id="PTHR46018">
    <property type="entry name" value="ZINC PHOSPHODIESTERASE ELAC PROTEIN 1"/>
    <property type="match status" value="1"/>
</dbReference>
<feature type="active site" description="Proton acceptor" evidence="8">
    <location>
        <position position="66"/>
    </location>
</feature>
<comment type="function">
    <text evidence="8">Zinc phosphodiesterase, which displays some tRNA 3'-processing endonuclease activity. Probably involved in tRNA maturation, by removing a 3'-trailer from precursor tRNA.</text>
</comment>
<comment type="cofactor">
    <cofactor evidence="8">
        <name>Zn(2+)</name>
        <dbReference type="ChEBI" id="CHEBI:29105"/>
    </cofactor>
    <text evidence="8">Binds 2 Zn(2+) ions.</text>
</comment>
<dbReference type="EMBL" id="BMIJ01000005">
    <property type="protein sequence ID" value="GGB98138.1"/>
    <property type="molecule type" value="Genomic_DNA"/>
</dbReference>
<comment type="caution">
    <text evidence="9">The sequence shown here is derived from an EMBL/GenBank/DDBJ whole genome shotgun (WGS) entry which is preliminary data.</text>
</comment>
<feature type="binding site" evidence="8">
    <location>
        <position position="210"/>
    </location>
    <ligand>
        <name>Zn(2+)</name>
        <dbReference type="ChEBI" id="CHEBI:29105"/>
        <label>1</label>
        <note>catalytic</note>
    </ligand>
</feature>
<dbReference type="PANTHER" id="PTHR46018:SF2">
    <property type="entry name" value="ZINC PHOSPHODIESTERASE ELAC PROTEIN 1"/>
    <property type="match status" value="1"/>
</dbReference>
<keyword evidence="4 8" id="KW-0479">Metal-binding</keyword>
<keyword evidence="6 8" id="KW-0378">Hydrolase</keyword>
<sequence>MKITFLGTSSGAPTRYRNVSATAVQPEHGKPWVLVDCGEATQHQLLRTPLSPLKLEAILITHIHGDHCYGLPGLLASCQLNGRTAPLTLVGPVAVWEYLQAVMQFTEMQIDYPLQFLAVDERLDITAGGFQISAAALSHRTECWAYRLRESQIPLQLDVQRLRAEGISPGPEYAHLQRGEDLQLADGRWLSSTDFTRLSRKPRVAVIAGDNDRPELLAGLCQGADLLVHEATYTADILQQVGPEPQHSSAERVARFAEQQRIPNLILTHFSPRYLSKPRRSNDRLICEIRTEARQYFNGQLQLAEDLASWLISRDGMLLRL</sequence>
<keyword evidence="5 8" id="KW-0255">Endonuclease</keyword>
<evidence type="ECO:0000256" key="8">
    <source>
        <dbReference type="HAMAP-Rule" id="MF_01818"/>
    </source>
</evidence>
<feature type="binding site" evidence="8">
    <location>
        <position position="139"/>
    </location>
    <ligand>
        <name>Zn(2+)</name>
        <dbReference type="ChEBI" id="CHEBI:29105"/>
        <label>1</label>
        <note>catalytic</note>
    </ligand>
</feature>
<dbReference type="CDD" id="cd07717">
    <property type="entry name" value="RNaseZ_ZiPD-like_MBL-fold"/>
    <property type="match status" value="1"/>
</dbReference>
<comment type="catalytic activity">
    <reaction evidence="8">
        <text>Endonucleolytic cleavage of RNA, removing extra 3' nucleotides from tRNA precursor, generating 3' termini of tRNAs. A 3'-hydroxy group is left at the tRNA terminus and a 5'-phosphoryl group is left at the trailer molecule.</text>
        <dbReference type="EC" id="3.1.26.11"/>
    </reaction>
</comment>
<evidence type="ECO:0000256" key="4">
    <source>
        <dbReference type="ARBA" id="ARBA00022723"/>
    </source>
</evidence>
<keyword evidence="10" id="KW-1185">Reference proteome</keyword>
<evidence type="ECO:0000256" key="7">
    <source>
        <dbReference type="ARBA" id="ARBA00022833"/>
    </source>
</evidence>
<evidence type="ECO:0000256" key="1">
    <source>
        <dbReference type="ARBA" id="ARBA00011738"/>
    </source>
</evidence>
<name>A0ABQ1KEZ5_9GAMM</name>
<keyword evidence="7 8" id="KW-0862">Zinc</keyword>
<proteinExistence type="inferred from homology"/>
<comment type="similarity">
    <text evidence="8">Belongs to the RNase Z family.</text>
</comment>
<reference evidence="10" key="1">
    <citation type="journal article" date="2019" name="Int. J. Syst. Evol. Microbiol.">
        <title>The Global Catalogue of Microorganisms (GCM) 10K type strain sequencing project: providing services to taxonomists for standard genome sequencing and annotation.</title>
        <authorList>
            <consortium name="The Broad Institute Genomics Platform"/>
            <consortium name="The Broad Institute Genome Sequencing Center for Infectious Disease"/>
            <person name="Wu L."/>
            <person name="Ma J."/>
        </authorList>
    </citation>
    <scope>NUCLEOTIDE SEQUENCE [LARGE SCALE GENOMIC DNA]</scope>
    <source>
        <strain evidence="10">CGMCC 1.15341</strain>
    </source>
</reference>
<feature type="binding site" evidence="8">
    <location>
        <position position="210"/>
    </location>
    <ligand>
        <name>Zn(2+)</name>
        <dbReference type="ChEBI" id="CHEBI:29105"/>
        <label>2</label>
        <note>catalytic</note>
    </ligand>
</feature>
<dbReference type="Gene3D" id="3.60.15.10">
    <property type="entry name" value="Ribonuclease Z/Hydroxyacylglutathione hydrolase-like"/>
    <property type="match status" value="1"/>
</dbReference>
<protein>
    <recommendedName>
        <fullName evidence="8">Ribonuclease Z</fullName>
        <shortName evidence="8">RNase Z</shortName>
        <ecNumber evidence="8">3.1.26.11</ecNumber>
    </recommendedName>
    <alternativeName>
        <fullName evidence="8">tRNA 3 endonuclease</fullName>
    </alternativeName>
    <alternativeName>
        <fullName evidence="8">tRNase Z</fullName>
    </alternativeName>
</protein>
<dbReference type="Proteomes" id="UP000629025">
    <property type="component" value="Unassembled WGS sequence"/>
</dbReference>
<evidence type="ECO:0000313" key="9">
    <source>
        <dbReference type="EMBL" id="GGB98138.1"/>
    </source>
</evidence>
<dbReference type="EC" id="3.1.26.11" evidence="8"/>
<comment type="subunit">
    <text evidence="1 8">Homodimer.</text>
</comment>
<dbReference type="HAMAP" id="MF_01818">
    <property type="entry name" value="RNase_Z_BN"/>
    <property type="match status" value="1"/>
</dbReference>
<evidence type="ECO:0000256" key="3">
    <source>
        <dbReference type="ARBA" id="ARBA00022722"/>
    </source>
</evidence>
<evidence type="ECO:0000256" key="6">
    <source>
        <dbReference type="ARBA" id="ARBA00022801"/>
    </source>
</evidence>
<accession>A0ABQ1KEZ5</accession>
<dbReference type="InterPro" id="IPR036866">
    <property type="entry name" value="RibonucZ/Hydroxyglut_hydro"/>
</dbReference>
<feature type="binding site" evidence="8">
    <location>
        <position position="67"/>
    </location>
    <ligand>
        <name>Zn(2+)</name>
        <dbReference type="ChEBI" id="CHEBI:29105"/>
        <label>2</label>
        <note>catalytic</note>
    </ligand>
</feature>
<organism evidence="9 10">
    <name type="scientific">Marinobacterium zhoushanense</name>
    <dbReference type="NCBI Taxonomy" id="1679163"/>
    <lineage>
        <taxon>Bacteria</taxon>
        <taxon>Pseudomonadati</taxon>
        <taxon>Pseudomonadota</taxon>
        <taxon>Gammaproteobacteria</taxon>
        <taxon>Oceanospirillales</taxon>
        <taxon>Oceanospirillaceae</taxon>
        <taxon>Marinobacterium</taxon>
    </lineage>
</organism>
<feature type="binding site" evidence="8">
    <location>
        <position position="64"/>
    </location>
    <ligand>
        <name>Zn(2+)</name>
        <dbReference type="ChEBI" id="CHEBI:29105"/>
        <label>1</label>
        <note>catalytic</note>
    </ligand>
</feature>
<gene>
    <name evidence="8 9" type="primary">rnz</name>
    <name evidence="9" type="ORF">GCM10011352_25300</name>
</gene>